<dbReference type="Proteomes" id="UP000321479">
    <property type="component" value="Chromosome"/>
</dbReference>
<keyword evidence="2" id="KW-1133">Transmembrane helix</keyword>
<protein>
    <submittedName>
        <fullName evidence="3">Uncharacterized protein</fullName>
    </submittedName>
</protein>
<dbReference type="RefSeq" id="WP_147030311.1">
    <property type="nucleotide sequence ID" value="NZ_CP042436.1"/>
</dbReference>
<gene>
    <name evidence="3" type="ORF">FRZ54_03755</name>
</gene>
<feature type="transmembrane region" description="Helical" evidence="2">
    <location>
        <begin position="162"/>
        <end position="182"/>
    </location>
</feature>
<proteinExistence type="predicted"/>
<sequence>MKLLEYLESEGIFGATDISRFVERLYPITAQADENEKSVERQKILAFLSILKHTGYIEYDPSGLNKIGTFKNTFEHLYDEVELFAAITDKGIEALEKERQRQKQDALSQSLLDTNESTLKTNESVRKINDLMERVSKEQLVLNRSIVINSTGQTNILNRQTMIFLITAVLGLGTLIVSFVALRSSREKDKQEQQLTEQLKQIQSLKIQLLRLKTDSSNKSNVIKEVKKKR</sequence>
<dbReference type="AlphaFoldDB" id="A0A5B8URR8"/>
<organism evidence="3 4">
    <name type="scientific">Mucilaginibacter ginsenosidivorans</name>
    <dbReference type="NCBI Taxonomy" id="398053"/>
    <lineage>
        <taxon>Bacteria</taxon>
        <taxon>Pseudomonadati</taxon>
        <taxon>Bacteroidota</taxon>
        <taxon>Sphingobacteriia</taxon>
        <taxon>Sphingobacteriales</taxon>
        <taxon>Sphingobacteriaceae</taxon>
        <taxon>Mucilaginibacter</taxon>
    </lineage>
</organism>
<dbReference type="KEGG" id="mgin:FRZ54_03755"/>
<keyword evidence="1" id="KW-0175">Coiled coil</keyword>
<dbReference type="EMBL" id="CP042436">
    <property type="protein sequence ID" value="QEC61734.1"/>
    <property type="molecule type" value="Genomic_DNA"/>
</dbReference>
<keyword evidence="2" id="KW-0472">Membrane</keyword>
<reference evidence="3 4" key="1">
    <citation type="journal article" date="2017" name="Curr. Microbiol.">
        <title>Mucilaginibacter ginsenosidivorans sp. nov., Isolated from Soil of Ginseng Field.</title>
        <authorList>
            <person name="Kim M.M."/>
            <person name="Siddiqi M.Z."/>
            <person name="Im W.T."/>
        </authorList>
    </citation>
    <scope>NUCLEOTIDE SEQUENCE [LARGE SCALE GENOMIC DNA]</scope>
    <source>
        <strain evidence="3 4">Gsoil 3017</strain>
    </source>
</reference>
<name>A0A5B8URR8_9SPHI</name>
<evidence type="ECO:0000256" key="1">
    <source>
        <dbReference type="SAM" id="Coils"/>
    </source>
</evidence>
<accession>A0A5B8URR8</accession>
<keyword evidence="4" id="KW-1185">Reference proteome</keyword>
<evidence type="ECO:0000313" key="4">
    <source>
        <dbReference type="Proteomes" id="UP000321479"/>
    </source>
</evidence>
<evidence type="ECO:0000256" key="2">
    <source>
        <dbReference type="SAM" id="Phobius"/>
    </source>
</evidence>
<evidence type="ECO:0000313" key="3">
    <source>
        <dbReference type="EMBL" id="QEC61734.1"/>
    </source>
</evidence>
<keyword evidence="2" id="KW-0812">Transmembrane</keyword>
<feature type="coiled-coil region" evidence="1">
    <location>
        <begin position="188"/>
        <end position="215"/>
    </location>
</feature>